<evidence type="ECO:0000256" key="1">
    <source>
        <dbReference type="SAM" id="Phobius"/>
    </source>
</evidence>
<name>A0ABY1ZLW9_9GAMM</name>
<dbReference type="Proteomes" id="UP000313645">
    <property type="component" value="Unassembled WGS sequence"/>
</dbReference>
<dbReference type="RefSeq" id="WP_131482679.1">
    <property type="nucleotide sequence ID" value="NZ_SJDL01000024.1"/>
</dbReference>
<evidence type="ECO:0000313" key="2">
    <source>
        <dbReference type="EMBL" id="TBW53778.1"/>
    </source>
</evidence>
<keyword evidence="1" id="KW-0812">Transmembrane</keyword>
<proteinExistence type="predicted"/>
<sequence length="135" mass="15369">MSNPVALIVIALVAIGALMLFQARRRNRSMAALRRQGFVPGQRWSSSLTVVTEQGTDRFAVVWPGRYQIFRAAQIVSIDVIGQEMESAQHRHKVQIELDDPEHQAIGLATLNRRDRAERWAREIREWRASHVADG</sequence>
<organism evidence="2 3">
    <name type="scientific">Marinobacter halodurans</name>
    <dbReference type="NCBI Taxonomy" id="2528979"/>
    <lineage>
        <taxon>Bacteria</taxon>
        <taxon>Pseudomonadati</taxon>
        <taxon>Pseudomonadota</taxon>
        <taxon>Gammaproteobacteria</taxon>
        <taxon>Pseudomonadales</taxon>
        <taxon>Marinobacteraceae</taxon>
        <taxon>Marinobacter</taxon>
    </lineage>
</organism>
<keyword evidence="1" id="KW-0472">Membrane</keyword>
<evidence type="ECO:0008006" key="4">
    <source>
        <dbReference type="Google" id="ProtNLM"/>
    </source>
</evidence>
<protein>
    <recommendedName>
        <fullName evidence="4">DUF2550 family protein</fullName>
    </recommendedName>
</protein>
<keyword evidence="3" id="KW-1185">Reference proteome</keyword>
<gene>
    <name evidence="2" type="ORF">EZI54_14900</name>
</gene>
<feature type="transmembrane region" description="Helical" evidence="1">
    <location>
        <begin position="6"/>
        <end position="23"/>
    </location>
</feature>
<evidence type="ECO:0000313" key="3">
    <source>
        <dbReference type="Proteomes" id="UP000313645"/>
    </source>
</evidence>
<dbReference type="EMBL" id="SJDL01000024">
    <property type="protein sequence ID" value="TBW53778.1"/>
    <property type="molecule type" value="Genomic_DNA"/>
</dbReference>
<accession>A0ABY1ZLW9</accession>
<comment type="caution">
    <text evidence="2">The sequence shown here is derived from an EMBL/GenBank/DDBJ whole genome shotgun (WGS) entry which is preliminary data.</text>
</comment>
<reference evidence="2 3" key="1">
    <citation type="submission" date="2019-02" db="EMBL/GenBank/DDBJ databases">
        <title>Marinobacter halodurans sp. nov., a marine bacterium isolated from sea tidal flat.</title>
        <authorList>
            <person name="Yoo Y."/>
            <person name="Lee D.W."/>
            <person name="Kim B.S."/>
            <person name="Kim J.-J."/>
        </authorList>
    </citation>
    <scope>NUCLEOTIDE SEQUENCE [LARGE SCALE GENOMIC DNA]</scope>
    <source>
        <strain evidence="2 3">YJ-S3-2</strain>
    </source>
</reference>
<keyword evidence="1" id="KW-1133">Transmembrane helix</keyword>